<dbReference type="Proteomes" id="UP001189429">
    <property type="component" value="Unassembled WGS sequence"/>
</dbReference>
<gene>
    <name evidence="1" type="ORF">PCOR1329_LOCUS84314</name>
</gene>
<accession>A0ABN9YBE8</accession>
<keyword evidence="2" id="KW-1185">Reference proteome</keyword>
<name>A0ABN9YBE8_9DINO</name>
<evidence type="ECO:0000313" key="2">
    <source>
        <dbReference type="Proteomes" id="UP001189429"/>
    </source>
</evidence>
<reference evidence="1" key="1">
    <citation type="submission" date="2023-10" db="EMBL/GenBank/DDBJ databases">
        <authorList>
            <person name="Chen Y."/>
            <person name="Shah S."/>
            <person name="Dougan E. K."/>
            <person name="Thang M."/>
            <person name="Chan C."/>
        </authorList>
    </citation>
    <scope>NUCLEOTIDE SEQUENCE [LARGE SCALE GENOMIC DNA]</scope>
</reference>
<sequence length="61" mass="6755">SSMPCERWPCTGRWTRSPCATCAPGRTRSARWCWTGSGWSSPCTTWAACRARTGASQWPTT</sequence>
<comment type="caution">
    <text evidence="1">The sequence shown here is derived from an EMBL/GenBank/DDBJ whole genome shotgun (WGS) entry which is preliminary data.</text>
</comment>
<dbReference type="EMBL" id="CAUYUJ010022314">
    <property type="protein sequence ID" value="CAK0910054.1"/>
    <property type="molecule type" value="Genomic_DNA"/>
</dbReference>
<feature type="non-terminal residue" evidence="1">
    <location>
        <position position="1"/>
    </location>
</feature>
<organism evidence="1 2">
    <name type="scientific">Prorocentrum cordatum</name>
    <dbReference type="NCBI Taxonomy" id="2364126"/>
    <lineage>
        <taxon>Eukaryota</taxon>
        <taxon>Sar</taxon>
        <taxon>Alveolata</taxon>
        <taxon>Dinophyceae</taxon>
        <taxon>Prorocentrales</taxon>
        <taxon>Prorocentraceae</taxon>
        <taxon>Prorocentrum</taxon>
    </lineage>
</organism>
<proteinExistence type="predicted"/>
<evidence type="ECO:0000313" key="1">
    <source>
        <dbReference type="EMBL" id="CAK0910054.1"/>
    </source>
</evidence>
<protein>
    <submittedName>
        <fullName evidence="1">Uncharacterized protein</fullName>
    </submittedName>
</protein>